<dbReference type="KEGG" id="trs:Terro_1217"/>
<sequence>MVGGRREQRQSSHVQRHTALAMMVPPMVIQKTDRERWAPQTEADHTFVWAELEGVLHSPQFSNSKRYPAFLRYVVAQTLDGNGPQIKERTIGIEVFGRSTDYDTNNDTVVRYTAGEVRKRLAIYYHDHEDAALEITIPQGSYVPDFQRVVKPVDAAETAVTPTFDTPVAAYALPVPAALPPAAQVNQWRSLPLVVLVTVVALGLALAFVNHRVQAARTTAVDRFWSPVLHDRGTPLLVPGVVVYSPNPYSGTETAGKGAEYPFVSMQAAAATARMSGLLQKNGSEYELQPANTTTLSDLRDRSVILIGAYSNGWTRRLLQDTRYRLDGPSTPAIRSASDPRQHWERDHNLPYSASDDYAVFGRFRDKTTGSLIVVVAGLGRNGTEAAAEFLTDPHYMAELEERLGKPIGEENMEAVLKISVVDGKTGAPALQAVTVW</sequence>
<dbReference type="eggNOG" id="COG5616">
    <property type="taxonomic scope" value="Bacteria"/>
</dbReference>
<dbReference type="EMBL" id="CP003379">
    <property type="protein sequence ID" value="AFL87527.1"/>
    <property type="molecule type" value="Genomic_DNA"/>
</dbReference>
<accession>I3ZE59</accession>
<evidence type="ECO:0000256" key="1">
    <source>
        <dbReference type="SAM" id="MobiDB-lite"/>
    </source>
</evidence>
<evidence type="ECO:0000313" key="2">
    <source>
        <dbReference type="EMBL" id="AFL87527.1"/>
    </source>
</evidence>
<feature type="compositionally biased region" description="Basic and acidic residues" evidence="1">
    <location>
        <begin position="338"/>
        <end position="348"/>
    </location>
</feature>
<protein>
    <submittedName>
        <fullName evidence="2">Uncharacterized protein</fullName>
    </submittedName>
</protein>
<name>I3ZE59_TERRK</name>
<organism evidence="2 3">
    <name type="scientific">Terriglobus roseus (strain DSM 18391 / NRRL B-41598 / KBS 63)</name>
    <dbReference type="NCBI Taxonomy" id="926566"/>
    <lineage>
        <taxon>Bacteria</taxon>
        <taxon>Pseudomonadati</taxon>
        <taxon>Acidobacteriota</taxon>
        <taxon>Terriglobia</taxon>
        <taxon>Terriglobales</taxon>
        <taxon>Acidobacteriaceae</taxon>
        <taxon>Terriglobus</taxon>
    </lineage>
</organism>
<gene>
    <name evidence="2" type="ordered locus">Terro_1217</name>
</gene>
<dbReference type="Proteomes" id="UP000006056">
    <property type="component" value="Chromosome"/>
</dbReference>
<feature type="region of interest" description="Disordered" evidence="1">
    <location>
        <begin position="329"/>
        <end position="348"/>
    </location>
</feature>
<dbReference type="HOGENOM" id="CLU_036287_0_0_0"/>
<dbReference type="STRING" id="926566.Terro_1217"/>
<evidence type="ECO:0000313" key="3">
    <source>
        <dbReference type="Proteomes" id="UP000006056"/>
    </source>
</evidence>
<dbReference type="AlphaFoldDB" id="I3ZE59"/>
<keyword evidence="3" id="KW-1185">Reference proteome</keyword>
<reference evidence="2 3" key="1">
    <citation type="submission" date="2012-06" db="EMBL/GenBank/DDBJ databases">
        <title>Complete genome of Terriglobus roseus DSM 18391.</title>
        <authorList>
            <consortium name="US DOE Joint Genome Institute (JGI-PGF)"/>
            <person name="Lucas S."/>
            <person name="Copeland A."/>
            <person name="Lapidus A."/>
            <person name="Glavina del Rio T."/>
            <person name="Dalin E."/>
            <person name="Tice H."/>
            <person name="Bruce D."/>
            <person name="Goodwin L."/>
            <person name="Pitluck S."/>
            <person name="Peters L."/>
            <person name="Mikhailova N."/>
            <person name="Munk A.C.C."/>
            <person name="Kyrpides N."/>
            <person name="Mavromatis K."/>
            <person name="Ivanova N."/>
            <person name="Brettin T."/>
            <person name="Detter J.C."/>
            <person name="Han C."/>
            <person name="Larimer F."/>
            <person name="Land M."/>
            <person name="Hauser L."/>
            <person name="Markowitz V."/>
            <person name="Cheng J.-F."/>
            <person name="Hugenholtz P."/>
            <person name="Woyke T."/>
            <person name="Wu D."/>
            <person name="Brambilla E."/>
            <person name="Klenk H.-P."/>
            <person name="Eisen J.A."/>
        </authorList>
    </citation>
    <scope>NUCLEOTIDE SEQUENCE [LARGE SCALE GENOMIC DNA]</scope>
    <source>
        <strain evidence="3">DSM 18391 / NRRL B-41598 / KBS 63</strain>
    </source>
</reference>
<proteinExistence type="predicted"/>